<comment type="caution">
    <text evidence="8">The sequence shown here is derived from an EMBL/GenBank/DDBJ whole genome shotgun (WGS) entry which is preliminary data.</text>
</comment>
<feature type="transmembrane region" description="Helical" evidence="7">
    <location>
        <begin position="423"/>
        <end position="444"/>
    </location>
</feature>
<evidence type="ECO:0000256" key="7">
    <source>
        <dbReference type="SAM" id="Phobius"/>
    </source>
</evidence>
<evidence type="ECO:0000256" key="1">
    <source>
        <dbReference type="ARBA" id="ARBA00004141"/>
    </source>
</evidence>
<evidence type="ECO:0000313" key="9">
    <source>
        <dbReference type="Proteomes" id="UP000240542"/>
    </source>
</evidence>
<feature type="transmembrane region" description="Helical" evidence="7">
    <location>
        <begin position="51"/>
        <end position="71"/>
    </location>
</feature>
<feature type="transmembrane region" description="Helical" evidence="7">
    <location>
        <begin position="169"/>
        <end position="197"/>
    </location>
</feature>
<dbReference type="AlphaFoldDB" id="A0A2P8DTP7"/>
<feature type="transmembrane region" description="Helical" evidence="7">
    <location>
        <begin position="223"/>
        <end position="245"/>
    </location>
</feature>
<feature type="region of interest" description="Disordered" evidence="6">
    <location>
        <begin position="254"/>
        <end position="281"/>
    </location>
</feature>
<evidence type="ECO:0000256" key="3">
    <source>
        <dbReference type="ARBA" id="ARBA00022692"/>
    </source>
</evidence>
<dbReference type="GO" id="GO:0016020">
    <property type="term" value="C:membrane"/>
    <property type="evidence" value="ECO:0007669"/>
    <property type="project" value="UniProtKB-SubCell"/>
</dbReference>
<evidence type="ECO:0000256" key="5">
    <source>
        <dbReference type="ARBA" id="ARBA00023136"/>
    </source>
</evidence>
<feature type="transmembrane region" description="Helical" evidence="7">
    <location>
        <begin position="20"/>
        <end position="45"/>
    </location>
</feature>
<feature type="transmembrane region" description="Helical" evidence="7">
    <location>
        <begin position="495"/>
        <end position="522"/>
    </location>
</feature>
<evidence type="ECO:0000256" key="4">
    <source>
        <dbReference type="ARBA" id="ARBA00022989"/>
    </source>
</evidence>
<comment type="subcellular location">
    <subcellularLocation>
        <location evidence="1">Membrane</location>
        <topology evidence="1">Multi-pass membrane protein</topology>
    </subcellularLocation>
</comment>
<evidence type="ECO:0000256" key="2">
    <source>
        <dbReference type="ARBA" id="ARBA00022448"/>
    </source>
</evidence>
<reference evidence="8 9" key="1">
    <citation type="submission" date="2018-03" db="EMBL/GenBank/DDBJ databases">
        <title>Genomic Encyclopedia of Archaeal and Bacterial Type Strains, Phase II (KMG-II): from individual species to whole genera.</title>
        <authorList>
            <person name="Goeker M."/>
        </authorList>
    </citation>
    <scope>NUCLEOTIDE SEQUENCE [LARGE SCALE GENOMIC DNA]</scope>
    <source>
        <strain evidence="8 9">DSM 45312</strain>
    </source>
</reference>
<feature type="compositionally biased region" description="Low complexity" evidence="6">
    <location>
        <begin position="254"/>
        <end position="265"/>
    </location>
</feature>
<dbReference type="EMBL" id="PYGA01000001">
    <property type="protein sequence ID" value="PSL00596.1"/>
    <property type="molecule type" value="Genomic_DNA"/>
</dbReference>
<feature type="transmembrane region" description="Helical" evidence="7">
    <location>
        <begin position="377"/>
        <end position="397"/>
    </location>
</feature>
<dbReference type="Pfam" id="PF03169">
    <property type="entry name" value="OPT"/>
    <property type="match status" value="1"/>
</dbReference>
<proteinExistence type="predicted"/>
<accession>A0A2P8DTP7</accession>
<feature type="transmembrane region" description="Helical" evidence="7">
    <location>
        <begin position="302"/>
        <end position="321"/>
    </location>
</feature>
<dbReference type="InterPro" id="IPR004813">
    <property type="entry name" value="OPT"/>
</dbReference>
<feature type="transmembrane region" description="Helical" evidence="7">
    <location>
        <begin position="83"/>
        <end position="105"/>
    </location>
</feature>
<gene>
    <name evidence="8" type="ORF">CLV63_10170</name>
</gene>
<name>A0A2P8DTP7_9ACTN</name>
<dbReference type="GO" id="GO:0035673">
    <property type="term" value="F:oligopeptide transmembrane transporter activity"/>
    <property type="evidence" value="ECO:0007669"/>
    <property type="project" value="InterPro"/>
</dbReference>
<evidence type="ECO:0000256" key="6">
    <source>
        <dbReference type="SAM" id="MobiDB-lite"/>
    </source>
</evidence>
<evidence type="ECO:0000313" key="8">
    <source>
        <dbReference type="EMBL" id="PSL00596.1"/>
    </source>
</evidence>
<dbReference type="RefSeq" id="WP_106580804.1">
    <property type="nucleotide sequence ID" value="NZ_PYGA01000001.1"/>
</dbReference>
<keyword evidence="5 7" id="KW-0472">Membrane</keyword>
<feature type="transmembrane region" description="Helical" evidence="7">
    <location>
        <begin position="464"/>
        <end position="483"/>
    </location>
</feature>
<dbReference type="Proteomes" id="UP000240542">
    <property type="component" value="Unassembled WGS sequence"/>
</dbReference>
<protein>
    <submittedName>
        <fullName evidence="8">Putative oligopeptide transporter (OPT) family protein</fullName>
    </submittedName>
</protein>
<keyword evidence="9" id="KW-1185">Reference proteome</keyword>
<sequence length="558" mass="57052">MPTPEPSATAERHPQTFEPWLLAVLILTSVAGAVIGLQIITTLGVTPNTSIIGVLLAILISRIPLAAFLRFRSVHRQNLVQTSISTATFAAANSLLLTIGIPAALGRQDLLVPMLIGASMAMVIDLMMLYWLFDTRIFPASGAWPPGIASAEAIIAGDKGGRRARVLGYGALIGVGGAALGVPMSAFGVAFIGNIWALSMFGAGLLLAGYSGPLFGTVMAESYVPHGMMIGAGLVALVQAIVLVVRHRMRRPAASGSSRGEAAAPPADPAPAGGGAGSADGAAEHGFTRDDSEALRGLGKGAVLYVLAGIVLALAGGLYTGMGPVQLLLWALFAALACIAAEFIVGLSAMHAGWFPAFATALVFLVLGMFFGFPTPAVVLLSGFVAAGSPAFADGGYDFKAGWILRGRGGDPAQELEGRRQQLLAGLVGCAVAIAVVALTHNLYFDNGLFAPSSKVFATTIEAGLDAGAISEIALWAIPGALIQLVAGSRRQMGIMLATGLIVADPIAGWAVLAGLLIRIAVLRIRGPEAESTLAIIGGGVIAGDAIYGFFSSVVKAR</sequence>
<keyword evidence="4 7" id="KW-1133">Transmembrane helix</keyword>
<keyword evidence="3 7" id="KW-0812">Transmembrane</keyword>
<feature type="transmembrane region" description="Helical" evidence="7">
    <location>
        <begin position="327"/>
        <end position="345"/>
    </location>
</feature>
<organism evidence="8 9">
    <name type="scientific">Murinocardiopsis flavida</name>
    <dbReference type="NCBI Taxonomy" id="645275"/>
    <lineage>
        <taxon>Bacteria</taxon>
        <taxon>Bacillati</taxon>
        <taxon>Actinomycetota</taxon>
        <taxon>Actinomycetes</taxon>
        <taxon>Streptosporangiales</taxon>
        <taxon>Nocardiopsidaceae</taxon>
        <taxon>Murinocardiopsis</taxon>
    </lineage>
</organism>
<feature type="transmembrane region" description="Helical" evidence="7">
    <location>
        <begin position="534"/>
        <end position="555"/>
    </location>
</feature>
<keyword evidence="2" id="KW-0813">Transport</keyword>
<dbReference type="OrthoDB" id="3652263at2"/>
<feature type="transmembrane region" description="Helical" evidence="7">
    <location>
        <begin position="111"/>
        <end position="133"/>
    </location>
</feature>
<feature type="transmembrane region" description="Helical" evidence="7">
    <location>
        <begin position="352"/>
        <end position="371"/>
    </location>
</feature>